<evidence type="ECO:0000313" key="3">
    <source>
        <dbReference type="RefSeq" id="XP_055880404.1"/>
    </source>
</evidence>
<dbReference type="OMA" id="YARISRW"/>
<dbReference type="RefSeq" id="XP_055880409.1">
    <property type="nucleotide sequence ID" value="XM_056024434.1"/>
</dbReference>
<dbReference type="RefSeq" id="XP_055880405.1">
    <property type="nucleotide sequence ID" value="XM_056024430.1"/>
</dbReference>
<dbReference type="RefSeq" id="XP_055880404.1">
    <property type="nucleotide sequence ID" value="XM_056024429.1"/>
</dbReference>
<dbReference type="InterPro" id="IPR029063">
    <property type="entry name" value="SAM-dependent_MTases_sf"/>
</dbReference>
<dbReference type="RefSeq" id="XP_055880403.1">
    <property type="nucleotide sequence ID" value="XM_056024428.1"/>
</dbReference>
<organism evidence="1 5">
    <name type="scientific">Biomphalaria glabrata</name>
    <name type="common">Bloodfluke planorb</name>
    <name type="synonym">Freshwater snail</name>
    <dbReference type="NCBI Taxonomy" id="6526"/>
    <lineage>
        <taxon>Eukaryota</taxon>
        <taxon>Metazoa</taxon>
        <taxon>Spiralia</taxon>
        <taxon>Lophotrochozoa</taxon>
        <taxon>Mollusca</taxon>
        <taxon>Gastropoda</taxon>
        <taxon>Heterobranchia</taxon>
        <taxon>Euthyneura</taxon>
        <taxon>Panpulmonata</taxon>
        <taxon>Hygrophila</taxon>
        <taxon>Lymnaeoidea</taxon>
        <taxon>Planorbidae</taxon>
        <taxon>Biomphalaria</taxon>
    </lineage>
</organism>
<dbReference type="RefSeq" id="XP_055880406.1">
    <property type="nucleotide sequence ID" value="XM_056024431.1"/>
</dbReference>
<dbReference type="AlphaFoldDB" id="A0A9W2ZZA2"/>
<evidence type="ECO:0000313" key="8">
    <source>
        <dbReference type="RefSeq" id="XP_055880410.1"/>
    </source>
</evidence>
<dbReference type="RefSeq" id="XP_055880407.1">
    <property type="nucleotide sequence ID" value="XM_056024432.1"/>
</dbReference>
<dbReference type="Proteomes" id="UP001165740">
    <property type="component" value="Chromosome 3"/>
</dbReference>
<evidence type="ECO:0000313" key="7">
    <source>
        <dbReference type="RefSeq" id="XP_055880409.1"/>
    </source>
</evidence>
<evidence type="ECO:0000313" key="2">
    <source>
        <dbReference type="RefSeq" id="XP_055880403.1"/>
    </source>
</evidence>
<dbReference type="GeneID" id="106056363"/>
<evidence type="ECO:0000313" key="5">
    <source>
        <dbReference type="RefSeq" id="XP_055880406.1"/>
    </source>
</evidence>
<dbReference type="OrthoDB" id="9895503at2759"/>
<keyword evidence="1" id="KW-1185">Reference proteome</keyword>
<dbReference type="RefSeq" id="XP_055880410.1">
    <property type="nucleotide sequence ID" value="XM_056024435.1"/>
</dbReference>
<evidence type="ECO:0000313" key="1">
    <source>
        <dbReference type="Proteomes" id="UP001165740"/>
    </source>
</evidence>
<gene>
    <name evidence="2 3 4 5 6 7 8" type="primary">LOC106056363</name>
</gene>
<proteinExistence type="predicted"/>
<accession>A0A9W2ZZA2</accession>
<protein>
    <submittedName>
        <fullName evidence="2 3">Uncharacterized protein LOC106056363 isoform X1</fullName>
    </submittedName>
</protein>
<evidence type="ECO:0000313" key="4">
    <source>
        <dbReference type="RefSeq" id="XP_055880405.1"/>
    </source>
</evidence>
<sequence length="477" mass="55459">MMTLLEWAFKLNKKTAYPLYFHCTCYINYCTEISTKSAVKLWYKPKSAMNNTFLTTHLGCLFKPNSGALAKKLHIFQSLKYSSNKIIMKSSLSNETNNIKNKLLSYEKFKTLMKKIKTTYVLDQEIAEKIVACVMKKRSNPKAPVIEINCGNTFNIGPGLISQEFLKQGVSKMVVVETNHIFFPFIKDIVQQFGQQRIHHFNWSMLSLYLKLHISETSVAVADYKKSEQAVVELLQCSSTLDQTVSPYCIFSLGGKEENNNLVFYIVRNMPNDDIIISKDLVEFFFLVHPRFQQKILKLGSIPGRKEQGFTGNLTERKDFFHFNSIHVILHLLYDLSFIQEFEANDFIPPFNTTKRVQDKDIDTTKRVLLKLQLKKNINTLLPLEHHIPFLIFLRQLYKKKKTRTIPAMEMLIPGCGLRMIYEGFTMMDLIMTTRPEYFLQLFKAMLKWPEYETSPLKQHIILKSTGGIDQKDLEEE</sequence>
<name>A0A9W2ZZA2_BIOGL</name>
<evidence type="ECO:0000313" key="6">
    <source>
        <dbReference type="RefSeq" id="XP_055880407.1"/>
    </source>
</evidence>
<dbReference type="Gene3D" id="3.40.50.150">
    <property type="entry name" value="Vaccinia Virus protein VP39"/>
    <property type="match status" value="1"/>
</dbReference>
<reference evidence="2 3" key="1">
    <citation type="submission" date="2025-04" db="UniProtKB">
        <authorList>
            <consortium name="RefSeq"/>
        </authorList>
    </citation>
    <scope>IDENTIFICATION</scope>
</reference>